<name>A0A7J5DQQ7_NOCSI</name>
<feature type="region of interest" description="Disordered" evidence="1">
    <location>
        <begin position="1"/>
        <end position="30"/>
    </location>
</feature>
<gene>
    <name evidence="2" type="ORF">F9L07_28550</name>
</gene>
<feature type="compositionally biased region" description="Basic and acidic residues" evidence="1">
    <location>
        <begin position="1"/>
        <end position="19"/>
    </location>
</feature>
<dbReference type="EMBL" id="WBVM01000007">
    <property type="protein sequence ID" value="KAB2807002.1"/>
    <property type="molecule type" value="Genomic_DNA"/>
</dbReference>
<accession>A0A7J5DQQ7</accession>
<dbReference type="AlphaFoldDB" id="A0A7J5DQQ7"/>
<organism evidence="2 3">
    <name type="scientific">Nocardioides simplex</name>
    <name type="common">Arthrobacter simplex</name>
    <dbReference type="NCBI Taxonomy" id="2045"/>
    <lineage>
        <taxon>Bacteria</taxon>
        <taxon>Bacillati</taxon>
        <taxon>Actinomycetota</taxon>
        <taxon>Actinomycetes</taxon>
        <taxon>Propionibacteriales</taxon>
        <taxon>Nocardioidaceae</taxon>
        <taxon>Pimelobacter</taxon>
    </lineage>
</organism>
<sequence length="97" mass="11228">MTTNARCDDHRRQRDRERGSATSRGYGQAHQALRADYQRQMDDGIRFTCWRDGKEIDPTHWRLGHCDIDRNRYHGPEHVACNQATAGRTGCPHPSHT</sequence>
<comment type="caution">
    <text evidence="2">The sequence shown here is derived from an EMBL/GenBank/DDBJ whole genome shotgun (WGS) entry which is preliminary data.</text>
</comment>
<protein>
    <recommendedName>
        <fullName evidence="4">HNH endonuclease</fullName>
    </recommendedName>
</protein>
<evidence type="ECO:0000313" key="3">
    <source>
        <dbReference type="Proteomes" id="UP000449906"/>
    </source>
</evidence>
<evidence type="ECO:0000256" key="1">
    <source>
        <dbReference type="SAM" id="MobiDB-lite"/>
    </source>
</evidence>
<evidence type="ECO:0000313" key="2">
    <source>
        <dbReference type="EMBL" id="KAB2807002.1"/>
    </source>
</evidence>
<reference evidence="2 3" key="1">
    <citation type="submission" date="2019-09" db="EMBL/GenBank/DDBJ databases">
        <title>Pimelobacter sp. isolated from Paulinella.</title>
        <authorList>
            <person name="Jeong S.E."/>
        </authorList>
    </citation>
    <scope>NUCLEOTIDE SEQUENCE [LARGE SCALE GENOMIC DNA]</scope>
    <source>
        <strain evidence="2 3">Pch-N</strain>
    </source>
</reference>
<dbReference type="Proteomes" id="UP000449906">
    <property type="component" value="Unassembled WGS sequence"/>
</dbReference>
<proteinExistence type="predicted"/>
<evidence type="ECO:0008006" key="4">
    <source>
        <dbReference type="Google" id="ProtNLM"/>
    </source>
</evidence>